<dbReference type="PANTHER" id="PTHR47197">
    <property type="entry name" value="PROTEIN NIRF"/>
    <property type="match status" value="1"/>
</dbReference>
<dbReference type="Gene3D" id="2.130.10.10">
    <property type="entry name" value="YVTN repeat-like/Quinoprotein amine dehydrogenase"/>
    <property type="match status" value="1"/>
</dbReference>
<dbReference type="InterPro" id="IPR015943">
    <property type="entry name" value="WD40/YVTN_repeat-like_dom_sf"/>
</dbReference>
<name>A0A7X5R433_9MICO</name>
<evidence type="ECO:0000313" key="2">
    <source>
        <dbReference type="Proteomes" id="UP000541033"/>
    </source>
</evidence>
<sequence length="408" mass="41798">MGVLRDSGGKLWRRALGVVAVASAGILLGGCAPESNSPAVLTAGPTMVAPMPSHEGESGPAAAAEPTLLLGTLAASNAIAVIDPLREGQDAVVQRIEVGQAPWGIDTHGTTAYVATAEGLAIVDLVTGARTALVGYQHPASTLSYGEYREGGLGLAASPDGSRVYVAVTRGTGPSALEVFDTASGTFMTSVDVGLRPFDVVVSDDGGEVYSIDHDSFSVTAINTATFEPRSISVAPFGQEGGLASWEKTHYGVVNSDGHLLLPVQGQALVDLNPATGETTVAQMTGNSHQHGAAIATDVRTGARSLLVVGTGSFGSASGGPNLTIRSMADSTERIVPLERLHETVTQWRNPATQGLSAVLGGGYTRDGAWDGATVVDLETLASYEIVVEGKPQEIVPLPAEATASFTR</sequence>
<organism evidence="1 2">
    <name type="scientific">Lysinibacter cavernae</name>
    <dbReference type="NCBI Taxonomy" id="1640652"/>
    <lineage>
        <taxon>Bacteria</taxon>
        <taxon>Bacillati</taxon>
        <taxon>Actinomycetota</taxon>
        <taxon>Actinomycetes</taxon>
        <taxon>Micrococcales</taxon>
        <taxon>Microbacteriaceae</taxon>
        <taxon>Lysinibacter</taxon>
    </lineage>
</organism>
<dbReference type="InterPro" id="IPR051200">
    <property type="entry name" value="Host-pathogen_enzymatic-act"/>
</dbReference>
<protein>
    <submittedName>
        <fullName evidence="1">DNA-binding beta-propeller fold protein YncE</fullName>
    </submittedName>
</protein>
<dbReference type="RefSeq" id="WP_167152355.1">
    <property type="nucleotide sequence ID" value="NZ_JAAMOX010000004.1"/>
</dbReference>
<evidence type="ECO:0000313" key="1">
    <source>
        <dbReference type="EMBL" id="NIH55288.1"/>
    </source>
</evidence>
<dbReference type="AlphaFoldDB" id="A0A7X5R433"/>
<dbReference type="PANTHER" id="PTHR47197:SF3">
    <property type="entry name" value="DIHYDRO-HEME D1 DEHYDROGENASE"/>
    <property type="match status" value="1"/>
</dbReference>
<dbReference type="PROSITE" id="PS51257">
    <property type="entry name" value="PROKAR_LIPOPROTEIN"/>
    <property type="match status" value="1"/>
</dbReference>
<reference evidence="1 2" key="1">
    <citation type="submission" date="2020-02" db="EMBL/GenBank/DDBJ databases">
        <title>Sequencing the genomes of 1000 actinobacteria strains.</title>
        <authorList>
            <person name="Klenk H.-P."/>
        </authorList>
    </citation>
    <scope>NUCLEOTIDE SEQUENCE [LARGE SCALE GENOMIC DNA]</scope>
    <source>
        <strain evidence="1 2">DSM 27960</strain>
    </source>
</reference>
<dbReference type="Proteomes" id="UP000541033">
    <property type="component" value="Unassembled WGS sequence"/>
</dbReference>
<dbReference type="GO" id="GO:0003677">
    <property type="term" value="F:DNA binding"/>
    <property type="evidence" value="ECO:0007669"/>
    <property type="project" value="UniProtKB-KW"/>
</dbReference>
<dbReference type="SUPFAM" id="SSF50969">
    <property type="entry name" value="YVTN repeat-like/Quinoprotein amine dehydrogenase"/>
    <property type="match status" value="1"/>
</dbReference>
<dbReference type="InterPro" id="IPR011044">
    <property type="entry name" value="Quino_amine_DH_bsu"/>
</dbReference>
<proteinExistence type="predicted"/>
<comment type="caution">
    <text evidence="1">The sequence shown here is derived from an EMBL/GenBank/DDBJ whole genome shotgun (WGS) entry which is preliminary data.</text>
</comment>
<keyword evidence="1" id="KW-0238">DNA-binding</keyword>
<dbReference type="EMBL" id="JAAMOX010000004">
    <property type="protein sequence ID" value="NIH55288.1"/>
    <property type="molecule type" value="Genomic_DNA"/>
</dbReference>
<accession>A0A7X5R433</accession>
<keyword evidence="2" id="KW-1185">Reference proteome</keyword>
<gene>
    <name evidence="1" type="ORF">FHX76_003209</name>
</gene>